<dbReference type="EMBL" id="QXRZ01000001">
    <property type="protein sequence ID" value="RIL44791.1"/>
    <property type="molecule type" value="Genomic_DNA"/>
</dbReference>
<dbReference type="SUPFAM" id="SSF140415">
    <property type="entry name" value="YppE-like"/>
    <property type="match status" value="1"/>
</dbReference>
<accession>A0A2T4SYX3</accession>
<evidence type="ECO:0000313" key="2">
    <source>
        <dbReference type="Proteomes" id="UP000283576"/>
    </source>
</evidence>
<name>A0A2T4SYX3_STAGA</name>
<comment type="caution">
    <text evidence="1">The sequence shown here is derived from an EMBL/GenBank/DDBJ whole genome shotgun (WGS) entry which is preliminary data.</text>
</comment>
<dbReference type="AlphaFoldDB" id="A0A2T4SYX3"/>
<dbReference type="Proteomes" id="UP000283576">
    <property type="component" value="Unassembled WGS sequence"/>
</dbReference>
<dbReference type="Gene3D" id="1.20.120.440">
    <property type="entry name" value="YppE-like"/>
    <property type="match status" value="1"/>
</dbReference>
<proteinExistence type="predicted"/>
<dbReference type="InterPro" id="IPR014913">
    <property type="entry name" value="YppE-like"/>
</dbReference>
<protein>
    <submittedName>
        <fullName evidence="1">DUF1798 family protein</fullName>
    </submittedName>
</protein>
<dbReference type="InterPro" id="IPR023351">
    <property type="entry name" value="YppE-like_sf"/>
</dbReference>
<evidence type="ECO:0000313" key="1">
    <source>
        <dbReference type="EMBL" id="RIL44791.1"/>
    </source>
</evidence>
<dbReference type="RefSeq" id="WP_107527906.1">
    <property type="nucleotide sequence ID" value="NZ_JAIBNU010000001.1"/>
</dbReference>
<gene>
    <name evidence="1" type="ORF">BUZ01_02095</name>
</gene>
<organism evidence="1 2">
    <name type="scientific">Staphylococcus gallinarum</name>
    <dbReference type="NCBI Taxonomy" id="1293"/>
    <lineage>
        <taxon>Bacteria</taxon>
        <taxon>Bacillati</taxon>
        <taxon>Bacillota</taxon>
        <taxon>Bacilli</taxon>
        <taxon>Bacillales</taxon>
        <taxon>Staphylococcaceae</taxon>
        <taxon>Staphylococcus</taxon>
    </lineage>
</organism>
<dbReference type="Pfam" id="PF08807">
    <property type="entry name" value="DUF1798"/>
    <property type="match status" value="1"/>
</dbReference>
<sequence>MQQLITQLLNEVQYMQDKYELVKESNTDYDFYTEVIPFTENIDKSLSKLRSFETQILSLQYMNKRKFDLLISNIEALSVECHFKRTSRKLFTEKIKAVQYDLAYILRNEWKYD</sequence>
<reference evidence="1 2" key="1">
    <citation type="journal article" date="2016" name="Front. Microbiol.">
        <title>Comprehensive Phylogenetic Analysis of Bovine Non-aureus Staphylococci Species Based on Whole-Genome Sequencing.</title>
        <authorList>
            <person name="Naushad S."/>
            <person name="Barkema H.W."/>
            <person name="Luby C."/>
            <person name="Condas L.A."/>
            <person name="Nobrega D.B."/>
            <person name="Carson D.A."/>
            <person name="De Buck J."/>
        </authorList>
    </citation>
    <scope>NUCLEOTIDE SEQUENCE [LARGE SCALE GENOMIC DNA]</scope>
    <source>
        <strain evidence="1 2">SNUC 1388</strain>
    </source>
</reference>